<feature type="region of interest" description="Disordered" evidence="1">
    <location>
        <begin position="1"/>
        <end position="40"/>
    </location>
</feature>
<dbReference type="EMBL" id="LAZR01000242">
    <property type="protein sequence ID" value="KKN79801.1"/>
    <property type="molecule type" value="Genomic_DNA"/>
</dbReference>
<gene>
    <name evidence="2" type="ORF">LCGC14_0336560</name>
</gene>
<comment type="caution">
    <text evidence="2">The sequence shown here is derived from an EMBL/GenBank/DDBJ whole genome shotgun (WGS) entry which is preliminary data.</text>
</comment>
<sequence>MTPDLPRKQSRLGLSVFTPKGDEMSKSTHSPGPWKVDHENRIMGPERPVAIIQWGVDWRANASLIAAAPDLLAVVQKLVKYNPLHSVATWAEWDEMIRDARAAIAKATGEKAEAGS</sequence>
<name>A0A0F9W2C2_9ZZZZ</name>
<proteinExistence type="predicted"/>
<evidence type="ECO:0000256" key="1">
    <source>
        <dbReference type="SAM" id="MobiDB-lite"/>
    </source>
</evidence>
<evidence type="ECO:0000313" key="2">
    <source>
        <dbReference type="EMBL" id="KKN79801.1"/>
    </source>
</evidence>
<dbReference type="AlphaFoldDB" id="A0A0F9W2C2"/>
<accession>A0A0F9W2C2</accession>
<reference evidence="2" key="1">
    <citation type="journal article" date="2015" name="Nature">
        <title>Complex archaea that bridge the gap between prokaryotes and eukaryotes.</title>
        <authorList>
            <person name="Spang A."/>
            <person name="Saw J.H."/>
            <person name="Jorgensen S.L."/>
            <person name="Zaremba-Niedzwiedzka K."/>
            <person name="Martijn J."/>
            <person name="Lind A.E."/>
            <person name="van Eijk R."/>
            <person name="Schleper C."/>
            <person name="Guy L."/>
            <person name="Ettema T.J."/>
        </authorList>
    </citation>
    <scope>NUCLEOTIDE SEQUENCE</scope>
</reference>
<protein>
    <submittedName>
        <fullName evidence="2">Uncharacterized protein</fullName>
    </submittedName>
</protein>
<organism evidence="2">
    <name type="scientific">marine sediment metagenome</name>
    <dbReference type="NCBI Taxonomy" id="412755"/>
    <lineage>
        <taxon>unclassified sequences</taxon>
        <taxon>metagenomes</taxon>
        <taxon>ecological metagenomes</taxon>
    </lineage>
</organism>